<feature type="non-terminal residue" evidence="1">
    <location>
        <position position="1"/>
    </location>
</feature>
<sequence>ARLRRTLWMAAQVAILQRANSFRDKFERYITKDRHNTHLRRKASTAIAAKMARTVHAVIKSGEPYRPFFEGTIHSGRTLL</sequence>
<dbReference type="EMBL" id="JAVRAF010000041">
    <property type="protein sequence ID" value="MDX8305962.1"/>
    <property type="molecule type" value="Genomic_DNA"/>
</dbReference>
<dbReference type="AlphaFoldDB" id="A0AAW9FQU5"/>
<accession>A0AAW9FQU5</accession>
<gene>
    <name evidence="1" type="ORF">RMR22_27490</name>
</gene>
<reference evidence="1" key="1">
    <citation type="journal article" date="2023" name="Phytobiomes J">
        <title>Deciphering the key players within the bacterial microbiota associated with aerial crown gall tumors on rhododendron: Insights into the gallobiome.</title>
        <authorList>
            <person name="Kuzmanovic N."/>
            <person name="Nesme J."/>
            <person name="Wolf J."/>
            <person name="Neumann-Schaal M."/>
            <person name="Petersen J."/>
            <person name="Fernandez-Gnecco G."/>
            <person name="Sproeer C."/>
            <person name="Bunk B."/>
            <person name="Overmann J."/>
            <person name="Sorensen S.J."/>
            <person name="Idczak E."/>
            <person name="Smalla K."/>
        </authorList>
    </citation>
    <scope>NUCLEOTIDE SEQUENCE</scope>
    <source>
        <strain evidence="1">Rho-11.1</strain>
    </source>
</reference>
<comment type="caution">
    <text evidence="1">The sequence shown here is derived from an EMBL/GenBank/DDBJ whole genome shotgun (WGS) entry which is preliminary data.</text>
</comment>
<name>A0AAW9FQU5_9HYPH</name>
<proteinExistence type="predicted"/>
<protein>
    <submittedName>
        <fullName evidence="1">IS110 family transposase</fullName>
    </submittedName>
</protein>
<organism evidence="1">
    <name type="scientific">Agrobacterium rosae</name>
    <dbReference type="NCBI Taxonomy" id="1972867"/>
    <lineage>
        <taxon>Bacteria</taxon>
        <taxon>Pseudomonadati</taxon>
        <taxon>Pseudomonadota</taxon>
        <taxon>Alphaproteobacteria</taxon>
        <taxon>Hyphomicrobiales</taxon>
        <taxon>Rhizobiaceae</taxon>
        <taxon>Rhizobium/Agrobacterium group</taxon>
        <taxon>Agrobacterium</taxon>
    </lineage>
</organism>
<evidence type="ECO:0000313" key="1">
    <source>
        <dbReference type="EMBL" id="MDX8305962.1"/>
    </source>
</evidence>